<dbReference type="EMBL" id="BLVO01000016">
    <property type="protein sequence ID" value="GFM35127.1"/>
    <property type="molecule type" value="Genomic_DNA"/>
</dbReference>
<dbReference type="AlphaFoldDB" id="A0A7J0BN07"/>
<gene>
    <name evidence="2" type="ORF">DSM101010T_34920</name>
</gene>
<protein>
    <recommendedName>
        <fullName evidence="4">Curli production assembly/transport component CsgG</fullName>
    </recommendedName>
</protein>
<evidence type="ECO:0000313" key="2">
    <source>
        <dbReference type="EMBL" id="GFM35127.1"/>
    </source>
</evidence>
<dbReference type="Gene3D" id="2.40.10.410">
    <property type="entry name" value="FlgT, C-terminal domain"/>
    <property type="match status" value="1"/>
</dbReference>
<evidence type="ECO:0008006" key="4">
    <source>
        <dbReference type="Google" id="ProtNLM"/>
    </source>
</evidence>
<name>A0A7J0BN07_9BACT</name>
<keyword evidence="3" id="KW-1185">Reference proteome</keyword>
<dbReference type="RefSeq" id="WP_174406756.1">
    <property type="nucleotide sequence ID" value="NZ_BLVO01000016.1"/>
</dbReference>
<dbReference type="InterPro" id="IPR038165">
    <property type="entry name" value="FlgT_C_sf"/>
</dbReference>
<proteinExistence type="predicted"/>
<reference evidence="2 3" key="1">
    <citation type="submission" date="2020-05" db="EMBL/GenBank/DDBJ databases">
        <title>Draft genome sequence of Desulfovibrio sp. strain HN2T.</title>
        <authorList>
            <person name="Ueno A."/>
            <person name="Tamazawa S."/>
            <person name="Tamamura S."/>
            <person name="Murakami T."/>
            <person name="Kiyama T."/>
            <person name="Inomata H."/>
            <person name="Amano Y."/>
            <person name="Miyakawa K."/>
            <person name="Tamaki H."/>
            <person name="Naganuma T."/>
            <person name="Kaneko K."/>
        </authorList>
    </citation>
    <scope>NUCLEOTIDE SEQUENCE [LARGE SCALE GENOMIC DNA]</scope>
    <source>
        <strain evidence="2 3">HN2</strain>
    </source>
</reference>
<dbReference type="Proteomes" id="UP000503840">
    <property type="component" value="Unassembled WGS sequence"/>
</dbReference>
<keyword evidence="1" id="KW-0732">Signal</keyword>
<sequence length="299" mass="32232">MTTHMKHVAAVFCTFLAGLFLLAGAAHAQGEAAPGKVTVAIQEIKVSPDVSAAAAKNVNKSMLLAELETAVRNSRKLALFTRQADVLAAVREEQQFAKSSLTSGPGAEEGKLGIAQLLIIPEVQRISMYREAVAIPNIENKFRRRDIGAMSTSVQIVDTSTGELKASYIVESSFSTKEAIVNSGNKTPDPVIFKHLAQKMAAKTVDELLDTVFPMLIVQVRGNEVIINRGQDGGLKKGMRLEVFTPGEIIKDPYTGENLGSAEAYAGKIEVTRVNPKMTTCRIVEGGPMAVRDIVRKPQ</sequence>
<comment type="caution">
    <text evidence="2">The sequence shown here is derived from an EMBL/GenBank/DDBJ whole genome shotgun (WGS) entry which is preliminary data.</text>
</comment>
<evidence type="ECO:0000256" key="1">
    <source>
        <dbReference type="SAM" id="SignalP"/>
    </source>
</evidence>
<organism evidence="2 3">
    <name type="scientific">Desulfovibrio subterraneus</name>
    <dbReference type="NCBI Taxonomy" id="2718620"/>
    <lineage>
        <taxon>Bacteria</taxon>
        <taxon>Pseudomonadati</taxon>
        <taxon>Thermodesulfobacteriota</taxon>
        <taxon>Desulfovibrionia</taxon>
        <taxon>Desulfovibrionales</taxon>
        <taxon>Desulfovibrionaceae</taxon>
        <taxon>Desulfovibrio</taxon>
    </lineage>
</organism>
<feature type="signal peptide" evidence="1">
    <location>
        <begin position="1"/>
        <end position="28"/>
    </location>
</feature>
<evidence type="ECO:0000313" key="3">
    <source>
        <dbReference type="Proteomes" id="UP000503840"/>
    </source>
</evidence>
<feature type="chain" id="PRO_5029486747" description="Curli production assembly/transport component CsgG" evidence="1">
    <location>
        <begin position="29"/>
        <end position="299"/>
    </location>
</feature>
<accession>A0A7J0BN07</accession>